<name>A0ABR8WXV7_9MICO</name>
<dbReference type="SUPFAM" id="SSF53383">
    <property type="entry name" value="PLP-dependent transferases"/>
    <property type="match status" value="1"/>
</dbReference>
<organism evidence="7 8">
    <name type="scientific">Brevibacterium gallinarum</name>
    <dbReference type="NCBI Taxonomy" id="2762220"/>
    <lineage>
        <taxon>Bacteria</taxon>
        <taxon>Bacillati</taxon>
        <taxon>Actinomycetota</taxon>
        <taxon>Actinomycetes</taxon>
        <taxon>Micrococcales</taxon>
        <taxon>Brevibacteriaceae</taxon>
        <taxon>Brevibacterium</taxon>
    </lineage>
</organism>
<feature type="domain" description="HTH gntR-type" evidence="6">
    <location>
        <begin position="19"/>
        <end position="87"/>
    </location>
</feature>
<evidence type="ECO:0000256" key="4">
    <source>
        <dbReference type="ARBA" id="ARBA00023125"/>
    </source>
</evidence>
<keyword evidence="4" id="KW-0238">DNA-binding</keyword>
<dbReference type="PANTHER" id="PTHR46577">
    <property type="entry name" value="HTH-TYPE TRANSCRIPTIONAL REGULATORY PROTEIN GABR"/>
    <property type="match status" value="1"/>
</dbReference>
<reference evidence="7 8" key="1">
    <citation type="submission" date="2020-08" db="EMBL/GenBank/DDBJ databases">
        <title>A Genomic Blueprint of the Chicken Gut Microbiome.</title>
        <authorList>
            <person name="Gilroy R."/>
            <person name="Ravi A."/>
            <person name="Getino M."/>
            <person name="Pursley I."/>
            <person name="Horton D.L."/>
            <person name="Alikhan N.-F."/>
            <person name="Baker D."/>
            <person name="Gharbi K."/>
            <person name="Hall N."/>
            <person name="Watson M."/>
            <person name="Adriaenssens E.M."/>
            <person name="Foster-Nyarko E."/>
            <person name="Jarju S."/>
            <person name="Secka A."/>
            <person name="Antonio M."/>
            <person name="Oren A."/>
            <person name="Chaudhuri R."/>
            <person name="La Ragione R.M."/>
            <person name="Hildebrand F."/>
            <person name="Pallen M.J."/>
        </authorList>
    </citation>
    <scope>NUCLEOTIDE SEQUENCE [LARGE SCALE GENOMIC DNA]</scope>
    <source>
        <strain evidence="7 8">Re57</strain>
    </source>
</reference>
<dbReference type="InterPro" id="IPR015421">
    <property type="entry name" value="PyrdxlP-dep_Trfase_major"/>
</dbReference>
<evidence type="ECO:0000313" key="7">
    <source>
        <dbReference type="EMBL" id="MBD8021702.1"/>
    </source>
</evidence>
<dbReference type="PROSITE" id="PS50949">
    <property type="entry name" value="HTH_GNTR"/>
    <property type="match status" value="1"/>
</dbReference>
<evidence type="ECO:0000256" key="3">
    <source>
        <dbReference type="ARBA" id="ARBA00023015"/>
    </source>
</evidence>
<gene>
    <name evidence="7" type="ORF">H9634_13025</name>
</gene>
<keyword evidence="3" id="KW-0805">Transcription regulation</keyword>
<dbReference type="Pfam" id="PF00155">
    <property type="entry name" value="Aminotran_1_2"/>
    <property type="match status" value="1"/>
</dbReference>
<dbReference type="SUPFAM" id="SSF46785">
    <property type="entry name" value="Winged helix' DNA-binding domain"/>
    <property type="match status" value="1"/>
</dbReference>
<keyword evidence="7" id="KW-0808">Transferase</keyword>
<keyword evidence="2" id="KW-0663">Pyridoxal phosphate</keyword>
<dbReference type="InterPro" id="IPR004839">
    <property type="entry name" value="Aminotransferase_I/II_large"/>
</dbReference>
<dbReference type="InterPro" id="IPR051446">
    <property type="entry name" value="HTH_trans_reg/aminotransferase"/>
</dbReference>
<dbReference type="CDD" id="cd00609">
    <property type="entry name" value="AAT_like"/>
    <property type="match status" value="1"/>
</dbReference>
<comment type="similarity">
    <text evidence="1">In the C-terminal section; belongs to the class-I pyridoxal-phosphate-dependent aminotransferase family.</text>
</comment>
<dbReference type="InterPro" id="IPR036388">
    <property type="entry name" value="WH-like_DNA-bd_sf"/>
</dbReference>
<keyword evidence="8" id="KW-1185">Reference proteome</keyword>
<dbReference type="Proteomes" id="UP000651517">
    <property type="component" value="Unassembled WGS sequence"/>
</dbReference>
<evidence type="ECO:0000313" key="8">
    <source>
        <dbReference type="Proteomes" id="UP000651517"/>
    </source>
</evidence>
<sequence>MASEPVAITVEMVMTRTREASAAGIAAAVTQMIRNGEVSTGARLPKVRDLARALHVSSATVSAAWKTLRTRGYVEGAGRQGSWISSSAPNVGPRRFDHISGYWPKGTADLTYATPDPALLPDLSSALTFATQADPDLHSYSRQDITPALREALLELWPFPARHWLAVSGGYEGLLLLLQGLASPGDRVAVADPASPRTLDILDRCGLRPVPVATDSRGPLPSSAAEVLSSGVIAFICEPRCSALLGVSMTPERRQELATVLARHETLIIEDDGSGDISEQPLVSLGELLPEMTVLIRSFSKSHGPDLRIGVIGSCKPRPIELARDTLHYGAGWVSRILQNALAFLLTDQDSIKAVDYARRAYSDRRAALVESLAEHGVTPLSHDGLVMALPVRDDAGAQLVLAAHGYAVTSSELTRIKRQQPFIRVTVGALSAEKIPAAAAAIAIASEAPSPHLA</sequence>
<proteinExistence type="inferred from homology"/>
<dbReference type="PANTHER" id="PTHR46577:SF1">
    <property type="entry name" value="HTH-TYPE TRANSCRIPTIONAL REGULATORY PROTEIN GABR"/>
    <property type="match status" value="1"/>
</dbReference>
<evidence type="ECO:0000259" key="6">
    <source>
        <dbReference type="PROSITE" id="PS50949"/>
    </source>
</evidence>
<dbReference type="EMBL" id="JACSPY010000018">
    <property type="protein sequence ID" value="MBD8021702.1"/>
    <property type="molecule type" value="Genomic_DNA"/>
</dbReference>
<accession>A0ABR8WXV7</accession>
<dbReference type="Pfam" id="PF00392">
    <property type="entry name" value="GntR"/>
    <property type="match status" value="1"/>
</dbReference>
<keyword evidence="5" id="KW-0804">Transcription</keyword>
<dbReference type="GO" id="GO:0008483">
    <property type="term" value="F:transaminase activity"/>
    <property type="evidence" value="ECO:0007669"/>
    <property type="project" value="UniProtKB-KW"/>
</dbReference>
<dbReference type="SMART" id="SM00345">
    <property type="entry name" value="HTH_GNTR"/>
    <property type="match status" value="1"/>
</dbReference>
<evidence type="ECO:0000256" key="2">
    <source>
        <dbReference type="ARBA" id="ARBA00022898"/>
    </source>
</evidence>
<dbReference type="InterPro" id="IPR036390">
    <property type="entry name" value="WH_DNA-bd_sf"/>
</dbReference>
<dbReference type="InterPro" id="IPR000524">
    <property type="entry name" value="Tscrpt_reg_HTH_GntR"/>
</dbReference>
<evidence type="ECO:0000256" key="1">
    <source>
        <dbReference type="ARBA" id="ARBA00005384"/>
    </source>
</evidence>
<comment type="caution">
    <text evidence="7">The sequence shown here is derived from an EMBL/GenBank/DDBJ whole genome shotgun (WGS) entry which is preliminary data.</text>
</comment>
<keyword evidence="7" id="KW-0032">Aminotransferase</keyword>
<dbReference type="InterPro" id="IPR015424">
    <property type="entry name" value="PyrdxlP-dep_Trfase"/>
</dbReference>
<dbReference type="Gene3D" id="1.10.10.10">
    <property type="entry name" value="Winged helix-like DNA-binding domain superfamily/Winged helix DNA-binding domain"/>
    <property type="match status" value="1"/>
</dbReference>
<evidence type="ECO:0000256" key="5">
    <source>
        <dbReference type="ARBA" id="ARBA00023163"/>
    </source>
</evidence>
<dbReference type="Gene3D" id="3.40.640.10">
    <property type="entry name" value="Type I PLP-dependent aspartate aminotransferase-like (Major domain)"/>
    <property type="match status" value="1"/>
</dbReference>
<protein>
    <submittedName>
        <fullName evidence="7">Aminotransferase class I/II-fold pyridoxal phosphate-dependent enzyme</fullName>
    </submittedName>
</protein>